<dbReference type="FunFam" id="2.40.70.10:FF:000009">
    <property type="entry name" value="Aspartic proteinase A1"/>
    <property type="match status" value="1"/>
</dbReference>
<dbReference type="PROSITE" id="PS51767">
    <property type="entry name" value="PEPTIDASE_A1"/>
    <property type="match status" value="1"/>
</dbReference>
<keyword evidence="6 9" id="KW-1015">Disulfide bond</keyword>
<evidence type="ECO:0000256" key="1">
    <source>
        <dbReference type="ARBA" id="ARBA00007447"/>
    </source>
</evidence>
<evidence type="ECO:0000256" key="9">
    <source>
        <dbReference type="PIRSR" id="PIRSR601461-2"/>
    </source>
</evidence>
<evidence type="ECO:0000313" key="13">
    <source>
        <dbReference type="Proteomes" id="UP001331761"/>
    </source>
</evidence>
<reference evidence="12 13" key="1">
    <citation type="submission" date="2019-10" db="EMBL/GenBank/DDBJ databases">
        <title>Assembly and Annotation for the nematode Trichostrongylus colubriformis.</title>
        <authorList>
            <person name="Martin J."/>
        </authorList>
    </citation>
    <scope>NUCLEOTIDE SEQUENCE [LARGE SCALE GENOMIC DNA]</scope>
    <source>
        <strain evidence="12">G859</strain>
        <tissue evidence="12">Whole worm</tissue>
    </source>
</reference>
<comment type="caution">
    <text evidence="12">The sequence shown here is derived from an EMBL/GenBank/DDBJ whole genome shotgun (WGS) entry which is preliminary data.</text>
</comment>
<keyword evidence="3" id="KW-0732">Signal</keyword>
<organism evidence="12 13">
    <name type="scientific">Trichostrongylus colubriformis</name>
    <name type="common">Black scour worm</name>
    <dbReference type="NCBI Taxonomy" id="6319"/>
    <lineage>
        <taxon>Eukaryota</taxon>
        <taxon>Metazoa</taxon>
        <taxon>Ecdysozoa</taxon>
        <taxon>Nematoda</taxon>
        <taxon>Chromadorea</taxon>
        <taxon>Rhabditida</taxon>
        <taxon>Rhabditina</taxon>
        <taxon>Rhabditomorpha</taxon>
        <taxon>Strongyloidea</taxon>
        <taxon>Trichostrongylidae</taxon>
        <taxon>Trichostrongylus</taxon>
    </lineage>
</organism>
<feature type="active site" evidence="8">
    <location>
        <position position="341"/>
    </location>
</feature>
<dbReference type="InterPro" id="IPR033121">
    <property type="entry name" value="PEPTIDASE_A1"/>
</dbReference>
<evidence type="ECO:0000259" key="11">
    <source>
        <dbReference type="PROSITE" id="PS51767"/>
    </source>
</evidence>
<feature type="non-terminal residue" evidence="12">
    <location>
        <position position="1"/>
    </location>
</feature>
<evidence type="ECO:0000256" key="6">
    <source>
        <dbReference type="ARBA" id="ARBA00023157"/>
    </source>
</evidence>
<dbReference type="InterPro" id="IPR001969">
    <property type="entry name" value="Aspartic_peptidase_AS"/>
</dbReference>
<evidence type="ECO:0000256" key="4">
    <source>
        <dbReference type="ARBA" id="ARBA00022750"/>
    </source>
</evidence>
<gene>
    <name evidence="12" type="ORF">GCK32_010215</name>
</gene>
<keyword evidence="2 10" id="KW-0645">Protease</keyword>
<evidence type="ECO:0000256" key="8">
    <source>
        <dbReference type="PIRSR" id="PIRSR601461-1"/>
    </source>
</evidence>
<dbReference type="PANTHER" id="PTHR47966:SF51">
    <property type="entry name" value="BETA-SITE APP-CLEAVING ENZYME, ISOFORM A-RELATED"/>
    <property type="match status" value="1"/>
</dbReference>
<dbReference type="GO" id="GO:0006508">
    <property type="term" value="P:proteolysis"/>
    <property type="evidence" value="ECO:0007669"/>
    <property type="project" value="UniProtKB-KW"/>
</dbReference>
<feature type="non-terminal residue" evidence="12">
    <location>
        <position position="436"/>
    </location>
</feature>
<dbReference type="AlphaFoldDB" id="A0AAN8FHI8"/>
<dbReference type="FunFam" id="2.40.70.10:FF:000042">
    <property type="entry name" value="Cathepsin D"/>
    <property type="match status" value="1"/>
</dbReference>
<dbReference type="PRINTS" id="PR00792">
    <property type="entry name" value="PEPSIN"/>
</dbReference>
<dbReference type="InterPro" id="IPR001461">
    <property type="entry name" value="Aspartic_peptidase_A1"/>
</dbReference>
<dbReference type="InterPro" id="IPR021109">
    <property type="entry name" value="Peptidase_aspartic_dom_sf"/>
</dbReference>
<proteinExistence type="inferred from homology"/>
<evidence type="ECO:0000256" key="7">
    <source>
        <dbReference type="ARBA" id="ARBA00023180"/>
    </source>
</evidence>
<evidence type="ECO:0000256" key="5">
    <source>
        <dbReference type="ARBA" id="ARBA00022801"/>
    </source>
</evidence>
<evidence type="ECO:0000256" key="2">
    <source>
        <dbReference type="ARBA" id="ARBA00022670"/>
    </source>
</evidence>
<feature type="active site" evidence="8">
    <location>
        <position position="154"/>
    </location>
</feature>
<sequence>NGLFLVIHDFCSVNPVQSAEVYLWAGHQGVIVARFHSVIACHGVWTREMSSLPLFLLLLAVGSLTVDSGHVIPVPLSRQPTLRERLLTSGNWDDYQRERSHYHKKLLAKYAANKPRKLQSSSEIDELLRNYMDAQYFGTIQIGTPPQNFTVIFDTGSSNLWVPSRKCPFYDIACMLHHRYDSGASSTYKEDGRKMAIQYGTGSMKGFISKDNVCVAGICAEGQPFAEATSEPGLTFIAAKFDGILGMAFPEIAVLGVTPVFHTFVEQKKVPSPVFSFWLNRNPDSEIGGEITLGGMDARRYVEPITWTPVTRRGYWQFKMDMVQGGSSAVACPNGCQAIADTGTSLIAGPKAQVEQIQKFIGAEPLMKGEYMIPCDKVPTLPEISFVIQGKTFTLKGEDYVLTVKASGKQICLSGFMGMDLPERVGELWILGDVFI</sequence>
<evidence type="ECO:0000313" key="12">
    <source>
        <dbReference type="EMBL" id="KAK5978922.1"/>
    </source>
</evidence>
<dbReference type="Pfam" id="PF00026">
    <property type="entry name" value="Asp"/>
    <property type="match status" value="1"/>
</dbReference>
<keyword evidence="13" id="KW-1185">Reference proteome</keyword>
<dbReference type="SUPFAM" id="SSF50630">
    <property type="entry name" value="Acid proteases"/>
    <property type="match status" value="1"/>
</dbReference>
<feature type="disulfide bond" evidence="9">
    <location>
        <begin position="167"/>
        <end position="174"/>
    </location>
</feature>
<feature type="disulfide bond" evidence="9">
    <location>
        <begin position="332"/>
        <end position="336"/>
    </location>
</feature>
<keyword evidence="4 10" id="KW-0064">Aspartyl protease</keyword>
<dbReference type="GO" id="GO:0005764">
    <property type="term" value="C:lysosome"/>
    <property type="evidence" value="ECO:0007669"/>
    <property type="project" value="TreeGrafter"/>
</dbReference>
<feature type="domain" description="Peptidase A1" evidence="11">
    <location>
        <begin position="136"/>
        <end position="436"/>
    </location>
</feature>
<dbReference type="GO" id="GO:0004190">
    <property type="term" value="F:aspartic-type endopeptidase activity"/>
    <property type="evidence" value="ECO:0007669"/>
    <property type="project" value="UniProtKB-KW"/>
</dbReference>
<evidence type="ECO:0000256" key="10">
    <source>
        <dbReference type="RuleBase" id="RU000454"/>
    </source>
</evidence>
<keyword evidence="7" id="KW-0325">Glycoprotein</keyword>
<comment type="similarity">
    <text evidence="1 10">Belongs to the peptidase A1 family.</text>
</comment>
<dbReference type="Gene3D" id="2.40.70.10">
    <property type="entry name" value="Acid Proteases"/>
    <property type="match status" value="2"/>
</dbReference>
<protein>
    <submittedName>
        <fullName evidence="12">Cathepsin D aspartic protease</fullName>
    </submittedName>
</protein>
<dbReference type="EMBL" id="WIXE01008856">
    <property type="protein sequence ID" value="KAK5978922.1"/>
    <property type="molecule type" value="Genomic_DNA"/>
</dbReference>
<accession>A0AAN8FHI8</accession>
<keyword evidence="5 10" id="KW-0378">Hydrolase</keyword>
<dbReference type="Proteomes" id="UP001331761">
    <property type="component" value="Unassembled WGS sequence"/>
</dbReference>
<dbReference type="PANTHER" id="PTHR47966">
    <property type="entry name" value="BETA-SITE APP-CLEAVING ENZYME, ISOFORM A-RELATED"/>
    <property type="match status" value="1"/>
</dbReference>
<dbReference type="PROSITE" id="PS00141">
    <property type="entry name" value="ASP_PROTEASE"/>
    <property type="match status" value="2"/>
</dbReference>
<feature type="disulfide bond" evidence="9">
    <location>
        <begin position="375"/>
        <end position="412"/>
    </location>
</feature>
<name>A0AAN8FHI8_TRICO</name>
<evidence type="ECO:0000256" key="3">
    <source>
        <dbReference type="ARBA" id="ARBA00022729"/>
    </source>
</evidence>